<dbReference type="InterPro" id="IPR013783">
    <property type="entry name" value="Ig-like_fold"/>
</dbReference>
<protein>
    <recommendedName>
        <fullName evidence="3">Gliding motility-associated-like protein</fullName>
    </recommendedName>
</protein>
<evidence type="ECO:0000313" key="2">
    <source>
        <dbReference type="Proteomes" id="UP000321907"/>
    </source>
</evidence>
<dbReference type="Gene3D" id="2.60.40.2030">
    <property type="match status" value="1"/>
</dbReference>
<dbReference type="EMBL" id="VOXD01000027">
    <property type="protein sequence ID" value="TXF88057.1"/>
    <property type="molecule type" value="Genomic_DNA"/>
</dbReference>
<dbReference type="OrthoDB" id="9765926at2"/>
<keyword evidence="2" id="KW-1185">Reference proteome</keyword>
<sequence>MKYLFFTIIAIFSHAQLPLCAQAIELPVFDHPTRHDLNLQGKDELIIRLKGLSPGEEYTVYLPQDHSYPILTPGNLPADIVSHDALMLSGIAKTGTVEFCLDVAVKSVPEFRIFVEKGERFQPGGLKIAGDTIETEGTRDLDYMLNTIFRKDSCFALTPTDLISVQRPVIGGEVLHQTGVFRNGLPTVGIDSGLIVSTGWVESAPGPNFFSSSQSGLIDIFDMNGIDPDAASLVPPGVDVYDIAMIEFEFIPTTDTITFNYVFFSEQYCASGAGVTNDAFGFLLTGPDGVTRNIARLPVSGDVVSPATLNPGTVDAASFLNNTTANFDDPCMDTPPPPERLAGIAYDGFSTVLQAKGAVVPCAPHTLKIIVVDAGDFILDSGVMLEAGSFLAGLVNKPEPNTTAQIDVLQPVEGCDTATIRFTRRTLDEPFINTPLPVKYNIIPYFGTATEAVRATDPAVTAGADYILPPSPFIIPAGDTSAVLSIPILADTDFTEGLEAFVIRYDGTCDCSENADTFWLQDNVPFEVELGPDLTSCAGEEIELTANPLGGNGDYTYSWPDPALTSQTITYTASGRDTSIIVNVMDGCGLPGTDTVFIGAPAISASTADMLYSLCSNPTATVAIDLEGSSIYDLTIELNSNGVRDTITYRVTGDTTLEYDFTADVSIIGVADPSGCGGAASGTATIRGAEVSVMADISPATCGQSIGTIDLTTAAGNNEFTFEWLDDPAETTASRSGLSPGSYSVVIAPLIDASCTDTVTYELASPSSVQIDSFDYSRPSCAGETIVLAPVVSGGTPPYAFSWPDSSATDSLLTIVTRNGQTIYPFMVTDSCGFTALDTVSIDLPAFDIELSGRYSLCNQSVVNLPLFINGPVDMYTVSFTVDSAGTQVQRTLTTSGGGAILPVDFAATITITAFTNSAGCDGDITGGTATIVDPMIGFEATIEQIRCEGESSGSISLLNPGTVPLTFSWGDIPDNTSSRTNLAAGTYNLTITDAADPSCFRDTSFVIAEPAALTLSVSNTPVSCRGEMATLIPEVTGGTPPYTYDWDNGSETDSLYQVTTMGGTTAYPLALTDACGIILLDTVFLDLSDTRAEVSGNYSVCNAPFNVDVPILLTGTGPFTFTIRENGIDRMLTATTDTLLNYTEATTIQLISVVGGDGCTGTAGGIATVTDGNFSLEVDQTDVLCNGSQTGSISIITNADNSQYDFTWSEAGLTGPSVSGLAAGAYSLTITDRTPSACTFDTTFNILEPVTAITLVSDSLRDETCRSLAFASANYTGGTGQLTYRWSNGTTGNSLGEVSAGLYTLSVTDENNCETTRVFNLQDQTTTVLASISASATELSCSLQSLDLSAAQNTQVVDYEWSDSNGITLGTTRGISVSSPGRYFVLITNPGNGCTATDSIDIDESDDVINLEFPVEYAINCNANTVDLTVSHPDFTGSVTYEWTFNGNDIGSNATLAGISTPGVYEVAVTRVDNGCQSVASTEVIIDRTPPTVMVPERTVTSNCLAPEVTIGVSANGPNTFAWSTANGNITGSTNQAITTADQAGRYTVVVTDTTNGCTTTENVDIVLDGETLTANAGTDQTLVCTGLGTVLNGSFSPNLGRTDMIWYDPQGNEIGAGTQVFTTVAGPHVLEVIHPLSGCSSFDTVMVIDNAPTAVTYSLQQPPCPEVGGRLFVTSVTGLNGPFDFSSPTGETEPFIDGLRGLEPGSNVLIVTDQLGCELRDTFLMFEGEDFTGNAPDVTINLGEEATLGVLTNREDGQLASWSWGNINDSLACLDCPDPTTSPLESFIATVTVLDTNGCELMLRQNVIVDEGDLIYMPTAFSPANGDGVNDIYTVFGNPEFVEIINYLHIFDRWGNRVYGLENFPVNDPNAGWNGTAPNGQLSPGGVYAYVVSYERFDGITEIVKGGVTLVR</sequence>
<proteinExistence type="predicted"/>
<evidence type="ECO:0000313" key="1">
    <source>
        <dbReference type="EMBL" id="TXF88057.1"/>
    </source>
</evidence>
<dbReference type="SUPFAM" id="SSF141072">
    <property type="entry name" value="CalX-like"/>
    <property type="match status" value="1"/>
</dbReference>
<dbReference type="Pfam" id="PF13585">
    <property type="entry name" value="CHU_C"/>
    <property type="match status" value="1"/>
</dbReference>
<dbReference type="NCBIfam" id="NF038133">
    <property type="entry name" value="choice_anch_L"/>
    <property type="match status" value="1"/>
</dbReference>
<accession>A0A5C7FQ20</accession>
<dbReference type="Gene3D" id="2.60.40.10">
    <property type="entry name" value="Immunoglobulins"/>
    <property type="match status" value="2"/>
</dbReference>
<organism evidence="1 2">
    <name type="scientific">Neolewinella aurantiaca</name>
    <dbReference type="NCBI Taxonomy" id="2602767"/>
    <lineage>
        <taxon>Bacteria</taxon>
        <taxon>Pseudomonadati</taxon>
        <taxon>Bacteroidota</taxon>
        <taxon>Saprospiria</taxon>
        <taxon>Saprospirales</taxon>
        <taxon>Lewinellaceae</taxon>
        <taxon>Neolewinella</taxon>
    </lineage>
</organism>
<dbReference type="Pfam" id="PF13573">
    <property type="entry name" value="SprB"/>
    <property type="match status" value="1"/>
</dbReference>
<dbReference type="InterPro" id="IPR049804">
    <property type="entry name" value="Choice_anch_L"/>
</dbReference>
<dbReference type="RefSeq" id="WP_147931845.1">
    <property type="nucleotide sequence ID" value="NZ_VOXD01000027.1"/>
</dbReference>
<dbReference type="InterPro" id="IPR038081">
    <property type="entry name" value="CalX-like_sf"/>
</dbReference>
<gene>
    <name evidence="1" type="ORF">FUA23_16380</name>
</gene>
<reference evidence="1 2" key="1">
    <citation type="submission" date="2019-08" db="EMBL/GenBank/DDBJ databases">
        <title>Lewinella sp. strain SSH13 Genome sequencing and assembly.</title>
        <authorList>
            <person name="Kim I."/>
        </authorList>
    </citation>
    <scope>NUCLEOTIDE SEQUENCE [LARGE SCALE GENOMIC DNA]</scope>
    <source>
        <strain evidence="1 2">SSH13</strain>
    </source>
</reference>
<evidence type="ECO:0008006" key="3">
    <source>
        <dbReference type="Google" id="ProtNLM"/>
    </source>
</evidence>
<dbReference type="InterPro" id="IPR025667">
    <property type="entry name" value="SprB_repeat"/>
</dbReference>
<dbReference type="Proteomes" id="UP000321907">
    <property type="component" value="Unassembled WGS sequence"/>
</dbReference>
<dbReference type="Gene3D" id="2.60.40.740">
    <property type="match status" value="1"/>
</dbReference>
<comment type="caution">
    <text evidence="1">The sequence shown here is derived from an EMBL/GenBank/DDBJ whole genome shotgun (WGS) entry which is preliminary data.</text>
</comment>
<name>A0A5C7FQ20_9BACT</name>